<dbReference type="EMBL" id="CP086322">
    <property type="protein sequence ID" value="UQA97444.1"/>
    <property type="molecule type" value="Genomic_DNA"/>
</dbReference>
<organism evidence="1 2">
    <name type="scientific">Streptomyces halobius</name>
    <dbReference type="NCBI Taxonomy" id="2879846"/>
    <lineage>
        <taxon>Bacteria</taxon>
        <taxon>Bacillati</taxon>
        <taxon>Actinomycetota</taxon>
        <taxon>Actinomycetes</taxon>
        <taxon>Kitasatosporales</taxon>
        <taxon>Streptomycetaceae</taxon>
        <taxon>Streptomyces</taxon>
    </lineage>
</organism>
<accession>A0ABY4MI18</accession>
<evidence type="ECO:0000313" key="1">
    <source>
        <dbReference type="EMBL" id="UQA97444.1"/>
    </source>
</evidence>
<dbReference type="Proteomes" id="UP000830115">
    <property type="component" value="Chromosome"/>
</dbReference>
<evidence type="ECO:0000313" key="2">
    <source>
        <dbReference type="Proteomes" id="UP000830115"/>
    </source>
</evidence>
<sequence>MGKLAALIRDRRARSVPATELIAPGGRPDAPLGPFGTRLADVLPRHVEVSDIDDGISFYETFADRLAEARTSVFVQVGVGQPIVILSARAVSAVSVPAVGSKISVMALARRCSTASASAGGSPRTGSGSSPVCSVVLRKCSELFCHSRIRPCLSSL</sequence>
<proteinExistence type="predicted"/>
<gene>
    <name evidence="1" type="ORF">K9S39_41300</name>
</gene>
<dbReference type="RefSeq" id="WP_248868395.1">
    <property type="nucleotide sequence ID" value="NZ_CP086322.1"/>
</dbReference>
<reference evidence="1" key="1">
    <citation type="submission" date="2021-10" db="EMBL/GenBank/DDBJ databases">
        <title>Streptomyces nigrumlapis sp.nov.,an antimicrobial producing actinobacterium isolated from Black Gobi rocks.</title>
        <authorList>
            <person name="Wen Y."/>
            <person name="Zhang W."/>
            <person name="Liu X.G."/>
        </authorList>
    </citation>
    <scope>NUCLEOTIDE SEQUENCE</scope>
    <source>
        <strain evidence="1">ST13-2-2</strain>
    </source>
</reference>
<protein>
    <submittedName>
        <fullName evidence="1">Uncharacterized protein</fullName>
    </submittedName>
</protein>
<name>A0ABY4MI18_9ACTN</name>
<keyword evidence="2" id="KW-1185">Reference proteome</keyword>